<dbReference type="Gene3D" id="3.30.70.330">
    <property type="match status" value="2"/>
</dbReference>
<dbReference type="PANTHER" id="PTHR24012">
    <property type="entry name" value="RNA BINDING PROTEIN"/>
    <property type="match status" value="1"/>
</dbReference>
<accession>A0A1X7VJD0</accession>
<feature type="domain" description="RRM" evidence="5">
    <location>
        <begin position="52"/>
        <end position="125"/>
    </location>
</feature>
<evidence type="ECO:0000256" key="4">
    <source>
        <dbReference type="SAM" id="SignalP"/>
    </source>
</evidence>
<protein>
    <recommendedName>
        <fullName evidence="5">RRM domain-containing protein</fullName>
    </recommendedName>
</protein>
<dbReference type="AlphaFoldDB" id="A0A1X7VJD0"/>
<evidence type="ECO:0000256" key="2">
    <source>
        <dbReference type="ARBA" id="ARBA00022884"/>
    </source>
</evidence>
<dbReference type="InterPro" id="IPR035979">
    <property type="entry name" value="RBD_domain_sf"/>
</dbReference>
<dbReference type="GO" id="GO:0003723">
    <property type="term" value="F:RNA binding"/>
    <property type="evidence" value="ECO:0007669"/>
    <property type="project" value="UniProtKB-UniRule"/>
</dbReference>
<evidence type="ECO:0000256" key="1">
    <source>
        <dbReference type="ARBA" id="ARBA00022737"/>
    </source>
</evidence>
<proteinExistence type="predicted"/>
<feature type="signal peptide" evidence="4">
    <location>
        <begin position="1"/>
        <end position="18"/>
    </location>
</feature>
<name>A0A1X7VJD0_AMPQE</name>
<feature type="chain" id="PRO_5010881453" description="RRM domain-containing protein" evidence="4">
    <location>
        <begin position="19"/>
        <end position="241"/>
    </location>
</feature>
<organism evidence="6">
    <name type="scientific">Amphimedon queenslandica</name>
    <name type="common">Sponge</name>
    <dbReference type="NCBI Taxonomy" id="400682"/>
    <lineage>
        <taxon>Eukaryota</taxon>
        <taxon>Metazoa</taxon>
        <taxon>Porifera</taxon>
        <taxon>Demospongiae</taxon>
        <taxon>Heteroscleromorpha</taxon>
        <taxon>Haplosclerida</taxon>
        <taxon>Niphatidae</taxon>
        <taxon>Amphimedon</taxon>
    </lineage>
</organism>
<dbReference type="PROSITE" id="PS50102">
    <property type="entry name" value="RRM"/>
    <property type="match status" value="2"/>
</dbReference>
<dbReference type="eggNOG" id="KOG4733">
    <property type="taxonomic scope" value="Eukaryota"/>
</dbReference>
<dbReference type="PRINTS" id="PR00961">
    <property type="entry name" value="HUDSXLRNA"/>
</dbReference>
<keyword evidence="4" id="KW-0732">Signal</keyword>
<evidence type="ECO:0000256" key="3">
    <source>
        <dbReference type="PROSITE-ProRule" id="PRU00176"/>
    </source>
</evidence>
<dbReference type="EnsemblMetazoa" id="Aqu2.1.40137_001">
    <property type="protein sequence ID" value="Aqu2.1.40137_001"/>
    <property type="gene ID" value="Aqu2.1.40137"/>
</dbReference>
<dbReference type="Pfam" id="PF00076">
    <property type="entry name" value="RRM_1"/>
    <property type="match status" value="2"/>
</dbReference>
<evidence type="ECO:0000259" key="5">
    <source>
        <dbReference type="PROSITE" id="PS50102"/>
    </source>
</evidence>
<dbReference type="OrthoDB" id="271725at2759"/>
<dbReference type="GO" id="GO:1990904">
    <property type="term" value="C:ribonucleoprotein complex"/>
    <property type="evidence" value="ECO:0007669"/>
    <property type="project" value="InterPro"/>
</dbReference>
<keyword evidence="1" id="KW-0677">Repeat</keyword>
<evidence type="ECO:0000313" key="6">
    <source>
        <dbReference type="EnsemblMetazoa" id="Aqu2.1.40137_001"/>
    </source>
</evidence>
<keyword evidence="2 3" id="KW-0694">RNA-binding</keyword>
<reference evidence="6" key="1">
    <citation type="submission" date="2017-05" db="UniProtKB">
        <authorList>
            <consortium name="EnsemblMetazoa"/>
        </authorList>
    </citation>
    <scope>IDENTIFICATION</scope>
</reference>
<dbReference type="InterPro" id="IPR002343">
    <property type="entry name" value="Hud_Sxl_RNA"/>
</dbReference>
<feature type="domain" description="RRM" evidence="5">
    <location>
        <begin position="131"/>
        <end position="177"/>
    </location>
</feature>
<sequence length="241" mass="27558">MYHFVFFLPLVYIDRSASLHINPPLEANNYCQYQQPQQQSVHYLEEPPKSSSNLYIRGLPDECFDEDLLKMCKKYGAIKSAKSIIDIQTGQCKGYGFVDFMKEADALNAILSLQAIGIDVQFAIQQEEDPTNLYRANLPKFYSHKDLKNLFGNFGIIISIRILYDSVGYRHGVGFVSDLCGFEAYQKICTHKIIQLPHPSLQAIDNVNHQPQKLKRMDSRENCEKAKQALNGTIFPVCHFL</sequence>
<dbReference type="SMART" id="SM00360">
    <property type="entry name" value="RRM"/>
    <property type="match status" value="2"/>
</dbReference>
<dbReference type="InterPro" id="IPR000504">
    <property type="entry name" value="RRM_dom"/>
</dbReference>
<dbReference type="InterPro" id="IPR012677">
    <property type="entry name" value="Nucleotide-bd_a/b_plait_sf"/>
</dbReference>
<dbReference type="SUPFAM" id="SSF54928">
    <property type="entry name" value="RNA-binding domain, RBD"/>
    <property type="match status" value="1"/>
</dbReference>
<dbReference type="InParanoid" id="A0A1X7VJD0"/>